<proteinExistence type="predicted"/>
<reference evidence="2 3" key="1">
    <citation type="submission" date="2014-02" db="EMBL/GenBank/DDBJ databases">
        <title>Genome sequence of Ureaplasma diversum strain 246.</title>
        <authorList>
            <person name="Sirand-Pugnet P."/>
            <person name="Breton M."/>
            <person name="Dordet-Frisoni E."/>
            <person name="Baranowski E."/>
            <person name="Barre A."/>
            <person name="Couture C."/>
            <person name="Dupuy V."/>
            <person name="Gaurivaud P."/>
            <person name="Jacob D."/>
            <person name="Lemaitre C."/>
            <person name="Manso-Silvan L."/>
            <person name="Nikolski M."/>
            <person name="Nouvel L.-X."/>
            <person name="Poumarat F."/>
            <person name="Tardy F."/>
            <person name="Thebault P."/>
            <person name="Theil S."/>
            <person name="Citti C."/>
            <person name="Thiaucourt F."/>
            <person name="Blanchard A."/>
        </authorList>
    </citation>
    <scope>NUCLEOTIDE SEQUENCE [LARGE SCALE GENOMIC DNA]</scope>
    <source>
        <strain evidence="2 3">NCTC 246</strain>
    </source>
</reference>
<evidence type="ECO:0008006" key="4">
    <source>
        <dbReference type="Google" id="ProtNLM"/>
    </source>
</evidence>
<sequence>MNWINWFLIGFTIVSCLSVAVLTNCFRVKKLYLYNWWKKNYYINTKYLINLLISIGYLAYFISLRYSKDVEQFIAHKDLIYSDPFNLYDELLYFRSFRISKVFLLDWCPCFSVIISLFAIFDYKQKYVNLMGLIGFCFGFITLIGGLIGQERIEVDQFWTYVTVGVGLNQIYFGLHFYLCIFGLYLFSNLRRFDVANISLFHAVLISFMIYVPISVHFWKVTNNASGYVMGDWIPLQGSLAQFEIVGKIINQHFIINAFVMFLWMYLAFVAGFFAKLYILKTINKKDQKSYSIPFVDHKIAKIIF</sequence>
<dbReference type="RefSeq" id="WP_051749488.1">
    <property type="nucleotide sequence ID" value="NZ_JFDP01000063.1"/>
</dbReference>
<dbReference type="AlphaFoldDB" id="A0A084EXL1"/>
<name>A0A084EXL1_9BACT</name>
<keyword evidence="1" id="KW-0472">Membrane</keyword>
<dbReference type="eggNOG" id="ENOG502ZU2R">
    <property type="taxonomic scope" value="Bacteria"/>
</dbReference>
<dbReference type="InterPro" id="IPR035319">
    <property type="entry name" value="DUF5378"/>
</dbReference>
<dbReference type="Pfam" id="PF17349">
    <property type="entry name" value="DUF5378"/>
    <property type="match status" value="1"/>
</dbReference>
<comment type="caution">
    <text evidence="2">The sequence shown here is derived from an EMBL/GenBank/DDBJ whole genome shotgun (WGS) entry which is preliminary data.</text>
</comment>
<dbReference type="OrthoDB" id="404003at2"/>
<evidence type="ECO:0000256" key="1">
    <source>
        <dbReference type="SAM" id="Phobius"/>
    </source>
</evidence>
<gene>
    <name evidence="2" type="ORF">UDIV_5100</name>
</gene>
<keyword evidence="1" id="KW-0812">Transmembrane</keyword>
<keyword evidence="1" id="KW-1133">Transmembrane helix</keyword>
<feature type="transmembrane region" description="Helical" evidence="1">
    <location>
        <begin position="6"/>
        <end position="26"/>
    </location>
</feature>
<feature type="transmembrane region" description="Helical" evidence="1">
    <location>
        <begin position="199"/>
        <end position="219"/>
    </location>
</feature>
<keyword evidence="3" id="KW-1185">Reference proteome</keyword>
<organism evidence="2 3">
    <name type="scientific">Ureaplasma diversum NCTC 246</name>
    <dbReference type="NCBI Taxonomy" id="1188241"/>
    <lineage>
        <taxon>Bacteria</taxon>
        <taxon>Bacillati</taxon>
        <taxon>Mycoplasmatota</taxon>
        <taxon>Mycoplasmoidales</taxon>
        <taxon>Mycoplasmoidaceae</taxon>
        <taxon>Ureaplasma</taxon>
    </lineage>
</organism>
<protein>
    <recommendedName>
        <fullName evidence="4">Transmembrane protein</fullName>
    </recommendedName>
</protein>
<feature type="transmembrane region" description="Helical" evidence="1">
    <location>
        <begin position="47"/>
        <end position="66"/>
    </location>
</feature>
<dbReference type="Proteomes" id="UP000028537">
    <property type="component" value="Unassembled WGS sequence"/>
</dbReference>
<accession>A0A084EXL1</accession>
<evidence type="ECO:0000313" key="2">
    <source>
        <dbReference type="EMBL" id="KEZ22703.1"/>
    </source>
</evidence>
<feature type="transmembrane region" description="Helical" evidence="1">
    <location>
        <begin position="128"/>
        <end position="149"/>
    </location>
</feature>
<evidence type="ECO:0000313" key="3">
    <source>
        <dbReference type="Proteomes" id="UP000028537"/>
    </source>
</evidence>
<feature type="transmembrane region" description="Helical" evidence="1">
    <location>
        <begin position="102"/>
        <end position="121"/>
    </location>
</feature>
<dbReference type="EMBL" id="JFDP01000063">
    <property type="protein sequence ID" value="KEZ22703.1"/>
    <property type="molecule type" value="Genomic_DNA"/>
</dbReference>
<feature type="transmembrane region" description="Helical" evidence="1">
    <location>
        <begin position="254"/>
        <end position="279"/>
    </location>
</feature>
<feature type="transmembrane region" description="Helical" evidence="1">
    <location>
        <begin position="169"/>
        <end position="187"/>
    </location>
</feature>